<evidence type="ECO:0000313" key="2">
    <source>
        <dbReference type="Proteomes" id="UP000279833"/>
    </source>
</evidence>
<accession>A0A183KJF5</accession>
<gene>
    <name evidence="1" type="ORF">SCUD_LOCUS15160</name>
</gene>
<dbReference type="Proteomes" id="UP000279833">
    <property type="component" value="Unassembled WGS sequence"/>
</dbReference>
<protein>
    <submittedName>
        <fullName evidence="1 3">Uncharacterized protein</fullName>
    </submittedName>
</protein>
<dbReference type="EMBL" id="UZAK01037371">
    <property type="protein sequence ID" value="VDP58571.1"/>
    <property type="molecule type" value="Genomic_DNA"/>
</dbReference>
<keyword evidence="2" id="KW-1185">Reference proteome</keyword>
<name>A0A183KJF5_9TREM</name>
<reference evidence="1 2" key="2">
    <citation type="submission" date="2018-11" db="EMBL/GenBank/DDBJ databases">
        <authorList>
            <consortium name="Pathogen Informatics"/>
        </authorList>
    </citation>
    <scope>NUCLEOTIDE SEQUENCE [LARGE SCALE GENOMIC DNA]</scope>
    <source>
        <strain evidence="1">Dakar</strain>
        <strain evidence="2">Dakar, Senegal</strain>
    </source>
</reference>
<evidence type="ECO:0000313" key="1">
    <source>
        <dbReference type="EMBL" id="VDP58571.1"/>
    </source>
</evidence>
<proteinExistence type="predicted"/>
<organism evidence="3">
    <name type="scientific">Schistosoma curassoni</name>
    <dbReference type="NCBI Taxonomy" id="6186"/>
    <lineage>
        <taxon>Eukaryota</taxon>
        <taxon>Metazoa</taxon>
        <taxon>Spiralia</taxon>
        <taxon>Lophotrochozoa</taxon>
        <taxon>Platyhelminthes</taxon>
        <taxon>Trematoda</taxon>
        <taxon>Digenea</taxon>
        <taxon>Strigeidida</taxon>
        <taxon>Schistosomatoidea</taxon>
        <taxon>Schistosomatidae</taxon>
        <taxon>Schistosoma</taxon>
    </lineage>
</organism>
<dbReference type="WBParaSite" id="SCUD_0001516401-mRNA-1">
    <property type="protein sequence ID" value="SCUD_0001516401-mRNA-1"/>
    <property type="gene ID" value="SCUD_0001516401"/>
</dbReference>
<sequence>MIYIIFLIPLIDYYHQLHLNQIFVDQFGDLILLHFQHVLYVHVIDQLVLHHAF</sequence>
<evidence type="ECO:0000313" key="3">
    <source>
        <dbReference type="WBParaSite" id="SCUD_0001516401-mRNA-1"/>
    </source>
</evidence>
<reference evidence="3" key="1">
    <citation type="submission" date="2016-06" db="UniProtKB">
        <authorList>
            <consortium name="WormBaseParasite"/>
        </authorList>
    </citation>
    <scope>IDENTIFICATION</scope>
</reference>
<dbReference type="AlphaFoldDB" id="A0A183KJF5"/>